<comment type="similarity">
    <text evidence="1">Belongs to the glycosyl hydrolase 10 (cellulase F) family.</text>
</comment>
<reference evidence="6" key="2">
    <citation type="submission" date="2023-06" db="EMBL/GenBank/DDBJ databases">
        <authorList>
            <person name="Swenson N.G."/>
            <person name="Wegrzyn J.L."/>
            <person name="Mcevoy S.L."/>
        </authorList>
    </citation>
    <scope>NUCLEOTIDE SEQUENCE</scope>
    <source>
        <strain evidence="6">NS2018</strain>
        <tissue evidence="6">Leaf</tissue>
    </source>
</reference>
<dbReference type="InterPro" id="IPR017853">
    <property type="entry name" value="GH"/>
</dbReference>
<name>A0AA39VIT4_ACESA</name>
<accession>A0AA39VIT4</accession>
<dbReference type="Gene3D" id="3.20.20.80">
    <property type="entry name" value="Glycosidases"/>
    <property type="match status" value="1"/>
</dbReference>
<dbReference type="Pfam" id="PF00331">
    <property type="entry name" value="Glyco_hydro_10"/>
    <property type="match status" value="1"/>
</dbReference>
<dbReference type="InterPro" id="IPR044846">
    <property type="entry name" value="GH10"/>
</dbReference>
<keyword evidence="3" id="KW-0119">Carbohydrate metabolism</keyword>
<dbReference type="AlphaFoldDB" id="A0AA39VIT4"/>
<dbReference type="SUPFAM" id="SSF51445">
    <property type="entry name" value="(Trans)glycosidases"/>
    <property type="match status" value="1"/>
</dbReference>
<keyword evidence="7" id="KW-1185">Reference proteome</keyword>
<proteinExistence type="inferred from homology"/>
<evidence type="ECO:0000256" key="4">
    <source>
        <dbReference type="ARBA" id="ARBA00023326"/>
    </source>
</evidence>
<sequence>MLDRWQVRKTNVRIQALDSNNKATSSNATISIKQKSPSFPFVCAMNKNISTTQPTKTVHLKVQSHFIRKRKWYSTEPSPGHEDYSVPDAMITSQTQHIAVRAHNIFWDDPNTSLDGSFAISNRSLEGGHKRITSIMSSTRTVIAWDVVNENSLELSLKAAWYEIFRVIYSKAHALDGATTLFMNDYNTIEERRPAVYAG</sequence>
<gene>
    <name evidence="6" type="ORF">LWI29_022601</name>
</gene>
<comment type="caution">
    <text evidence="6">The sequence shown here is derived from an EMBL/GenBank/DDBJ whole genome shotgun (WGS) entry which is preliminary data.</text>
</comment>
<dbReference type="InterPro" id="IPR001000">
    <property type="entry name" value="GH10_dom"/>
</dbReference>
<evidence type="ECO:0000256" key="1">
    <source>
        <dbReference type="ARBA" id="ARBA00007495"/>
    </source>
</evidence>
<dbReference type="GO" id="GO:0031176">
    <property type="term" value="F:endo-1,4-beta-xylanase activity"/>
    <property type="evidence" value="ECO:0007669"/>
    <property type="project" value="UniProtKB-ARBA"/>
</dbReference>
<dbReference type="PANTHER" id="PTHR31490:SF2">
    <property type="entry name" value="GLYCOSYL HYDROLASE FAMILY 10 PROTEIN"/>
    <property type="match status" value="1"/>
</dbReference>
<keyword evidence="2" id="KW-0378">Hydrolase</keyword>
<dbReference type="GO" id="GO:0000272">
    <property type="term" value="P:polysaccharide catabolic process"/>
    <property type="evidence" value="ECO:0007669"/>
    <property type="project" value="UniProtKB-KW"/>
</dbReference>
<evidence type="ECO:0000256" key="2">
    <source>
        <dbReference type="ARBA" id="ARBA00022801"/>
    </source>
</evidence>
<feature type="domain" description="GH10" evidence="5">
    <location>
        <begin position="69"/>
        <end position="191"/>
    </location>
</feature>
<dbReference type="Proteomes" id="UP001168877">
    <property type="component" value="Unassembled WGS sequence"/>
</dbReference>
<evidence type="ECO:0000313" key="7">
    <source>
        <dbReference type="Proteomes" id="UP001168877"/>
    </source>
</evidence>
<organism evidence="6 7">
    <name type="scientific">Acer saccharum</name>
    <name type="common">Sugar maple</name>
    <dbReference type="NCBI Taxonomy" id="4024"/>
    <lineage>
        <taxon>Eukaryota</taxon>
        <taxon>Viridiplantae</taxon>
        <taxon>Streptophyta</taxon>
        <taxon>Embryophyta</taxon>
        <taxon>Tracheophyta</taxon>
        <taxon>Spermatophyta</taxon>
        <taxon>Magnoliopsida</taxon>
        <taxon>eudicotyledons</taxon>
        <taxon>Gunneridae</taxon>
        <taxon>Pentapetalae</taxon>
        <taxon>rosids</taxon>
        <taxon>malvids</taxon>
        <taxon>Sapindales</taxon>
        <taxon>Sapindaceae</taxon>
        <taxon>Hippocastanoideae</taxon>
        <taxon>Acereae</taxon>
        <taxon>Acer</taxon>
    </lineage>
</organism>
<keyword evidence="4" id="KW-0624">Polysaccharide degradation</keyword>
<dbReference type="PANTHER" id="PTHR31490">
    <property type="entry name" value="GLYCOSYL HYDROLASE"/>
    <property type="match status" value="1"/>
</dbReference>
<reference evidence="6" key="1">
    <citation type="journal article" date="2022" name="Plant J.">
        <title>Strategies of tolerance reflected in two North American maple genomes.</title>
        <authorList>
            <person name="McEvoy S.L."/>
            <person name="Sezen U.U."/>
            <person name="Trouern-Trend A."/>
            <person name="McMahon S.M."/>
            <person name="Schaberg P.G."/>
            <person name="Yang J."/>
            <person name="Wegrzyn J.L."/>
            <person name="Swenson N.G."/>
        </authorList>
    </citation>
    <scope>NUCLEOTIDE SEQUENCE</scope>
    <source>
        <strain evidence="6">NS2018</strain>
    </source>
</reference>
<dbReference type="EMBL" id="JAUESC010000384">
    <property type="protein sequence ID" value="KAK0582190.1"/>
    <property type="molecule type" value="Genomic_DNA"/>
</dbReference>
<protein>
    <recommendedName>
        <fullName evidence="5">GH10 domain-containing protein</fullName>
    </recommendedName>
</protein>
<evidence type="ECO:0000259" key="5">
    <source>
        <dbReference type="Pfam" id="PF00331"/>
    </source>
</evidence>
<evidence type="ECO:0000256" key="3">
    <source>
        <dbReference type="ARBA" id="ARBA00023277"/>
    </source>
</evidence>
<evidence type="ECO:0000313" key="6">
    <source>
        <dbReference type="EMBL" id="KAK0582190.1"/>
    </source>
</evidence>